<gene>
    <name evidence="2" type="ORF">ALT_6479</name>
    <name evidence="3" type="ORF">CNMCM8927_000213</name>
</gene>
<evidence type="ECO:0000256" key="1">
    <source>
        <dbReference type="SAM" id="MobiDB-lite"/>
    </source>
</evidence>
<organism evidence="3 5">
    <name type="scientific">Aspergillus lentulus</name>
    <dbReference type="NCBI Taxonomy" id="293939"/>
    <lineage>
        <taxon>Eukaryota</taxon>
        <taxon>Fungi</taxon>
        <taxon>Dikarya</taxon>
        <taxon>Ascomycota</taxon>
        <taxon>Pezizomycotina</taxon>
        <taxon>Eurotiomycetes</taxon>
        <taxon>Eurotiomycetidae</taxon>
        <taxon>Eurotiales</taxon>
        <taxon>Aspergillaceae</taxon>
        <taxon>Aspergillus</taxon>
        <taxon>Aspergillus subgen. Fumigati</taxon>
    </lineage>
</organism>
<sequence>MATRKSKRIAWKMTTLKERGARGPSVQPEGSLTAEMTGTVPTTPSAANGPGEAAVDKAHPSPPLKRKGISPCDDHPKSSQSPGEDAHPGSESEDDQRPPVYDLAQQIRDLRTENLRLQERYHAISLTMQKEGSRVRWIGAFDGVIEKTCERLQHEIFFWTVDYTIGDVNTVDARLSASEKQSIIAALEGYCKQEDWESLMKRFPAKIQKSILQLFAHTLWTKHLFEDVFMKPFLYFDFYEQEEITTTAGKPNTSLPTKLQNMYQMFRTVDEAQAQVWRSDTVRLANSIVPLNEQANWDGKTTVVGPGALVLGERSKQARRSAVERLVSSVLDGPMRLMLRELSRPEEADRRSQLIIDIYCRIAELATTCWADRSLWETRGLDKVATFHWHPATLNLHHFHYVEKDDPRLDGKAVLIVIQPPLYRLGGLDLQFHIDRMVAKGLVIVEDPTST</sequence>
<reference evidence="3" key="3">
    <citation type="submission" date="2020-04" db="EMBL/GenBank/DDBJ databases">
        <authorList>
            <person name="Santos R.A.C."/>
            <person name="Steenwyk J.L."/>
            <person name="Rivero-Menendez O."/>
            <person name="Mead M.E."/>
            <person name="Silva L.P."/>
            <person name="Bastos R.W."/>
            <person name="Alastruey-Izquierdo A."/>
            <person name="Goldman G.H."/>
            <person name="Rokas A."/>
        </authorList>
    </citation>
    <scope>NUCLEOTIDE SEQUENCE</scope>
    <source>
        <strain evidence="3">CNM-CM8927</strain>
    </source>
</reference>
<dbReference type="EMBL" id="BCLY01000012">
    <property type="protein sequence ID" value="GAQ09158.1"/>
    <property type="molecule type" value="Genomic_DNA"/>
</dbReference>
<feature type="compositionally biased region" description="Basic residues" evidence="1">
    <location>
        <begin position="1"/>
        <end position="10"/>
    </location>
</feature>
<evidence type="ECO:0000313" key="5">
    <source>
        <dbReference type="Proteomes" id="UP000649114"/>
    </source>
</evidence>
<accession>A0AAN5YKR4</accession>
<evidence type="ECO:0000313" key="2">
    <source>
        <dbReference type="EMBL" id="GAQ09158.1"/>
    </source>
</evidence>
<evidence type="ECO:0000313" key="4">
    <source>
        <dbReference type="Proteomes" id="UP000051487"/>
    </source>
</evidence>
<comment type="caution">
    <text evidence="3">The sequence shown here is derived from an EMBL/GenBank/DDBJ whole genome shotgun (WGS) entry which is preliminary data.</text>
</comment>
<dbReference type="Proteomes" id="UP000051487">
    <property type="component" value="Unassembled WGS sequence"/>
</dbReference>
<name>A0AAN5YKR4_ASPLE</name>
<dbReference type="AlphaFoldDB" id="A0AAN5YKR4"/>
<protein>
    <submittedName>
        <fullName evidence="3">Uncharacterized protein</fullName>
    </submittedName>
</protein>
<dbReference type="Proteomes" id="UP000649114">
    <property type="component" value="Unassembled WGS sequence"/>
</dbReference>
<reference evidence="2 4" key="1">
    <citation type="submission" date="2015-11" db="EMBL/GenBank/DDBJ databases">
        <title>Aspergillus lentulus strain IFM 54703T.</title>
        <authorList>
            <person name="Kusuya Y."/>
            <person name="Sakai K."/>
            <person name="Kamei K."/>
            <person name="Takahashi H."/>
            <person name="Yaguchi T."/>
        </authorList>
    </citation>
    <scope>NUCLEOTIDE SEQUENCE [LARGE SCALE GENOMIC DNA]</scope>
    <source>
        <strain evidence="2 4">IFM 54703</strain>
    </source>
</reference>
<evidence type="ECO:0000313" key="3">
    <source>
        <dbReference type="EMBL" id="KAF4202401.1"/>
    </source>
</evidence>
<dbReference type="EMBL" id="JAAAPU010000106">
    <property type="protein sequence ID" value="KAF4202401.1"/>
    <property type="molecule type" value="Genomic_DNA"/>
</dbReference>
<reference evidence="3" key="2">
    <citation type="journal article" date="2020" name="bioRxiv">
        <title>Genomic and phenotypic heterogeneity of clinical isolates of the human pathogens Aspergillus fumigatus, Aspergillus lentulus and Aspergillus fumigatiaffinis.</title>
        <authorList>
            <person name="dos Santos R.A.C."/>
            <person name="Steenwyk J.L."/>
            <person name="Rivero-Menendez O."/>
            <person name="Mead M.E."/>
            <person name="Silva L.P."/>
            <person name="Bastos R.W."/>
            <person name="Alastruey-Izquierdo A."/>
            <person name="Goldman G.H."/>
            <person name="Rokas A."/>
        </authorList>
    </citation>
    <scope>NUCLEOTIDE SEQUENCE</scope>
    <source>
        <strain evidence="3">CNM-CM8927</strain>
    </source>
</reference>
<proteinExistence type="predicted"/>
<feature type="region of interest" description="Disordered" evidence="1">
    <location>
        <begin position="1"/>
        <end position="99"/>
    </location>
</feature>
<feature type="compositionally biased region" description="Polar residues" evidence="1">
    <location>
        <begin position="28"/>
        <end position="46"/>
    </location>
</feature>